<accession>A0A6A5K3Y3</accession>
<dbReference type="AlphaFoldDB" id="A0A6A5K3Y3"/>
<gene>
    <name evidence="1" type="ORF">BDW02DRAFT_618921</name>
</gene>
<dbReference type="EMBL" id="ML975675">
    <property type="protein sequence ID" value="KAF1828103.1"/>
    <property type="molecule type" value="Genomic_DNA"/>
</dbReference>
<name>A0A6A5K3Y3_9PLEO</name>
<keyword evidence="2" id="KW-1185">Reference proteome</keyword>
<reference evidence="1" key="1">
    <citation type="submission" date="2020-01" db="EMBL/GenBank/DDBJ databases">
        <authorList>
            <consortium name="DOE Joint Genome Institute"/>
            <person name="Haridas S."/>
            <person name="Albert R."/>
            <person name="Binder M."/>
            <person name="Bloem J."/>
            <person name="Labutti K."/>
            <person name="Salamov A."/>
            <person name="Andreopoulos B."/>
            <person name="Baker S.E."/>
            <person name="Barry K."/>
            <person name="Bills G."/>
            <person name="Bluhm B.H."/>
            <person name="Cannon C."/>
            <person name="Castanera R."/>
            <person name="Culley D.E."/>
            <person name="Daum C."/>
            <person name="Ezra D."/>
            <person name="Gonzalez J.B."/>
            <person name="Henrissat B."/>
            <person name="Kuo A."/>
            <person name="Liang C."/>
            <person name="Lipzen A."/>
            <person name="Lutzoni F."/>
            <person name="Magnuson J."/>
            <person name="Mondo S."/>
            <person name="Nolan M."/>
            <person name="Ohm R."/>
            <person name="Pangilinan J."/>
            <person name="Park H.-J."/>
            <person name="Ramirez L."/>
            <person name="Alfaro M."/>
            <person name="Sun H."/>
            <person name="Tritt A."/>
            <person name="Yoshinaga Y."/>
            <person name="Zwiers L.-H."/>
            <person name="Turgeon B.G."/>
            <person name="Goodwin S.B."/>
            <person name="Spatafora J.W."/>
            <person name="Crous P.W."/>
            <person name="Grigoriev I.V."/>
        </authorList>
    </citation>
    <scope>NUCLEOTIDE SEQUENCE</scope>
    <source>
        <strain evidence="1">P77</strain>
    </source>
</reference>
<protein>
    <submittedName>
        <fullName evidence="1">Uncharacterized protein</fullName>
    </submittedName>
</protein>
<proteinExistence type="predicted"/>
<dbReference type="Proteomes" id="UP000800040">
    <property type="component" value="Unassembled WGS sequence"/>
</dbReference>
<evidence type="ECO:0000313" key="1">
    <source>
        <dbReference type="EMBL" id="KAF1828103.1"/>
    </source>
</evidence>
<evidence type="ECO:0000313" key="2">
    <source>
        <dbReference type="Proteomes" id="UP000800040"/>
    </source>
</evidence>
<organism evidence="1 2">
    <name type="scientific">Decorospora gaudefroyi</name>
    <dbReference type="NCBI Taxonomy" id="184978"/>
    <lineage>
        <taxon>Eukaryota</taxon>
        <taxon>Fungi</taxon>
        <taxon>Dikarya</taxon>
        <taxon>Ascomycota</taxon>
        <taxon>Pezizomycotina</taxon>
        <taxon>Dothideomycetes</taxon>
        <taxon>Pleosporomycetidae</taxon>
        <taxon>Pleosporales</taxon>
        <taxon>Pleosporineae</taxon>
        <taxon>Pleosporaceae</taxon>
        <taxon>Decorospora</taxon>
    </lineage>
</organism>
<sequence length="55" mass="6215">MARQKRRQYKTGKIVIYSNLVAKVKKLAKQLACNAYFHNAVGKASMLADFIDGKQ</sequence>